<dbReference type="InterPro" id="IPR011032">
    <property type="entry name" value="GroES-like_sf"/>
</dbReference>
<accession>A0A934UXL4</accession>
<evidence type="ECO:0000313" key="2">
    <source>
        <dbReference type="EMBL" id="MBK0421052.1"/>
    </source>
</evidence>
<dbReference type="InterPro" id="IPR013154">
    <property type="entry name" value="ADH-like_N"/>
</dbReference>
<dbReference type="InterPro" id="IPR036291">
    <property type="entry name" value="NAD(P)-bd_dom_sf"/>
</dbReference>
<dbReference type="GO" id="GO:0016491">
    <property type="term" value="F:oxidoreductase activity"/>
    <property type="evidence" value="ECO:0007669"/>
    <property type="project" value="InterPro"/>
</dbReference>
<dbReference type="PANTHER" id="PTHR43482:SF1">
    <property type="entry name" value="PROTEIN AST1-RELATED"/>
    <property type="match status" value="1"/>
</dbReference>
<dbReference type="AlphaFoldDB" id="A0A934UXL4"/>
<evidence type="ECO:0000259" key="1">
    <source>
        <dbReference type="SMART" id="SM00829"/>
    </source>
</evidence>
<proteinExistence type="predicted"/>
<dbReference type="Pfam" id="PF08240">
    <property type="entry name" value="ADH_N"/>
    <property type="match status" value="1"/>
</dbReference>
<dbReference type="RefSeq" id="WP_200131246.1">
    <property type="nucleotide sequence ID" value="NZ_JAEHOI010000002.1"/>
</dbReference>
<reference evidence="2" key="1">
    <citation type="submission" date="2020-12" db="EMBL/GenBank/DDBJ databases">
        <title>Leucobacter sp. CAS2, isolated from Chromium sludge.</title>
        <authorList>
            <person name="Xu Z."/>
        </authorList>
    </citation>
    <scope>NUCLEOTIDE SEQUENCE</scope>
    <source>
        <strain evidence="2">CSA2</strain>
    </source>
</reference>
<dbReference type="SUPFAM" id="SSF50129">
    <property type="entry name" value="GroES-like"/>
    <property type="match status" value="1"/>
</dbReference>
<dbReference type="PANTHER" id="PTHR43482">
    <property type="entry name" value="PROTEIN AST1-RELATED"/>
    <property type="match status" value="1"/>
</dbReference>
<dbReference type="SMART" id="SM00829">
    <property type="entry name" value="PKS_ER"/>
    <property type="match status" value="1"/>
</dbReference>
<organism evidence="2 3">
    <name type="scientific">Leucobacter edaphi</name>
    <dbReference type="NCBI Taxonomy" id="2796472"/>
    <lineage>
        <taxon>Bacteria</taxon>
        <taxon>Bacillati</taxon>
        <taxon>Actinomycetota</taxon>
        <taxon>Actinomycetes</taxon>
        <taxon>Micrococcales</taxon>
        <taxon>Microbacteriaceae</taxon>
        <taxon>Leucobacter</taxon>
    </lineage>
</organism>
<protein>
    <submittedName>
        <fullName evidence="2">NAD(P)-dependent alcohol dehydrogenase</fullName>
    </submittedName>
</protein>
<dbReference type="Gene3D" id="3.40.50.720">
    <property type="entry name" value="NAD(P)-binding Rossmann-like Domain"/>
    <property type="match status" value="1"/>
</dbReference>
<gene>
    <name evidence="2" type="ORF">JD292_03010</name>
</gene>
<dbReference type="InterPro" id="IPR052585">
    <property type="entry name" value="Lipid_raft_assoc_Zn_ADH"/>
</dbReference>
<name>A0A934UXL4_9MICO</name>
<sequence>MKAVVVRKYGSPEDAVVAELPDPTIGRDEVLVRVEAVSVTAGDARLRAGRFPRGYGVPARLALGIRGPRHRVLGSAFSGVIEQVGSAVSGFRPGDEVAGMNGISMGFHAQLAAIASNRIVPKPSGIGHDEAAAVLFGGTTALHFLRDRVRPGARVLVNGASGAVGTSAVQLAALDGARVTAVTSAANAPLARRLGADATFDYRSRSLEDLPQHRFDLVFDAVGNIDRRIGLRLATPEGRVALAVADLWNTIRARGRVIASPSQESPGDMARLLALVAEGRLDPVARTLGGLETIVEAYRMIDSGRKVGNIVVRPWA</sequence>
<evidence type="ECO:0000313" key="3">
    <source>
        <dbReference type="Proteomes" id="UP000618733"/>
    </source>
</evidence>
<comment type="caution">
    <text evidence="2">The sequence shown here is derived from an EMBL/GenBank/DDBJ whole genome shotgun (WGS) entry which is preliminary data.</text>
</comment>
<dbReference type="SUPFAM" id="SSF51735">
    <property type="entry name" value="NAD(P)-binding Rossmann-fold domains"/>
    <property type="match status" value="1"/>
</dbReference>
<keyword evidence="3" id="KW-1185">Reference proteome</keyword>
<dbReference type="EMBL" id="JAEHOI010000002">
    <property type="protein sequence ID" value="MBK0421052.1"/>
    <property type="molecule type" value="Genomic_DNA"/>
</dbReference>
<dbReference type="Proteomes" id="UP000618733">
    <property type="component" value="Unassembled WGS sequence"/>
</dbReference>
<dbReference type="InterPro" id="IPR020843">
    <property type="entry name" value="ER"/>
</dbReference>
<dbReference type="Pfam" id="PF13602">
    <property type="entry name" value="ADH_zinc_N_2"/>
    <property type="match status" value="1"/>
</dbReference>
<dbReference type="Gene3D" id="3.90.180.10">
    <property type="entry name" value="Medium-chain alcohol dehydrogenases, catalytic domain"/>
    <property type="match status" value="1"/>
</dbReference>
<dbReference type="CDD" id="cd08267">
    <property type="entry name" value="MDR1"/>
    <property type="match status" value="1"/>
</dbReference>
<feature type="domain" description="Enoyl reductase (ER)" evidence="1">
    <location>
        <begin position="10"/>
        <end position="312"/>
    </location>
</feature>